<dbReference type="PRINTS" id="PR00410">
    <property type="entry name" value="PHEHYDRXLASE"/>
</dbReference>
<dbReference type="SUPFAM" id="SSF52343">
    <property type="entry name" value="Ferredoxin reductase-like, C-terminal NADP-linked domain"/>
    <property type="match status" value="1"/>
</dbReference>
<feature type="transmembrane region" description="Helical" evidence="13">
    <location>
        <begin position="103"/>
        <end position="118"/>
    </location>
</feature>
<name>A0ABV7KBE6_9HYPH</name>
<dbReference type="PANTHER" id="PTHR47354:SF8">
    <property type="entry name" value="1,2-PHENYLACETYL-COA EPOXIDASE, SUBUNIT E"/>
    <property type="match status" value="1"/>
</dbReference>
<sequence>MTDTAGTLGKFHRMRGRLSLPAFAIDGGVQGLAGVLLVALPVVLAAGLGLITYASHGSDAAIGIAVGAAGFVAMSEALILAARPRLLEPLFGGLDRMYRAHKWLGISALILMILHDLIQPDFDRAVRETSLGKTASDVGELAFNALLVLIALSWFRRLPFTRFQIPYQLWRFSHRFMGALFAIVAFHQLFVDMPAGADPSLAVLLNGFAIAGLVAWIVTEFIAPRLRRRTFTVEQVSRHGDTTTVTLLPKGRAMRWRPGQFAFFSAPEAGLAEPHPFTIASAPAPDGRMTLAIRALGGWTRRLPDALREGMTVRVEGPHGRFDFRRGGARQIWLAGGAGITPFLAWADSLTATDPHHIHLVHSVRTPEDAIGLETLRAAAARNPRFSFELVATGRDGRLTAERLVRSAPFPPGTADLWFCGPAGLRRAVLRGLDRLGQNPRQVRFEHFDFA</sequence>
<dbReference type="RefSeq" id="WP_378219295.1">
    <property type="nucleotide sequence ID" value="NZ_JBHRTK010000006.1"/>
</dbReference>
<dbReference type="InterPro" id="IPR039261">
    <property type="entry name" value="FNR_nucleotide-bd"/>
</dbReference>
<keyword evidence="7" id="KW-0274">FAD</keyword>
<evidence type="ECO:0000256" key="4">
    <source>
        <dbReference type="ARBA" id="ARBA00022692"/>
    </source>
</evidence>
<keyword evidence="11" id="KW-0411">Iron-sulfur</keyword>
<dbReference type="Gene3D" id="2.40.30.10">
    <property type="entry name" value="Translation factors"/>
    <property type="match status" value="1"/>
</dbReference>
<keyword evidence="6" id="KW-0479">Metal-binding</keyword>
<keyword evidence="10" id="KW-0408">Iron</keyword>
<dbReference type="PROSITE" id="PS51384">
    <property type="entry name" value="FAD_FR"/>
    <property type="match status" value="1"/>
</dbReference>
<dbReference type="InterPro" id="IPR050415">
    <property type="entry name" value="MRET"/>
</dbReference>
<dbReference type="PANTHER" id="PTHR47354">
    <property type="entry name" value="NADH OXIDOREDUCTASE HCR"/>
    <property type="match status" value="1"/>
</dbReference>
<evidence type="ECO:0000256" key="6">
    <source>
        <dbReference type="ARBA" id="ARBA00022723"/>
    </source>
</evidence>
<dbReference type="InterPro" id="IPR017938">
    <property type="entry name" value="Riboflavin_synthase-like_b-brl"/>
</dbReference>
<protein>
    <submittedName>
        <fullName evidence="15">Ferric reductase-like transmembrane domain-containing protein</fullName>
    </submittedName>
</protein>
<feature type="domain" description="FAD-binding FR-type" evidence="14">
    <location>
        <begin position="226"/>
        <end position="325"/>
    </location>
</feature>
<evidence type="ECO:0000256" key="7">
    <source>
        <dbReference type="ARBA" id="ARBA00022827"/>
    </source>
</evidence>
<feature type="transmembrane region" description="Helical" evidence="13">
    <location>
        <begin position="60"/>
        <end position="82"/>
    </location>
</feature>
<evidence type="ECO:0000256" key="3">
    <source>
        <dbReference type="ARBA" id="ARBA00022630"/>
    </source>
</evidence>
<dbReference type="Pfam" id="PF01794">
    <property type="entry name" value="Ferric_reduct"/>
    <property type="match status" value="1"/>
</dbReference>
<keyword evidence="8 13" id="KW-1133">Transmembrane helix</keyword>
<evidence type="ECO:0000256" key="9">
    <source>
        <dbReference type="ARBA" id="ARBA00023002"/>
    </source>
</evidence>
<dbReference type="Gene3D" id="3.40.50.80">
    <property type="entry name" value="Nucleotide-binding domain of ferredoxin-NADP reductase (FNR) module"/>
    <property type="match status" value="1"/>
</dbReference>
<dbReference type="SUPFAM" id="SSF63380">
    <property type="entry name" value="Riboflavin synthase domain-like"/>
    <property type="match status" value="1"/>
</dbReference>
<keyword evidence="12 13" id="KW-0472">Membrane</keyword>
<keyword evidence="9" id="KW-0560">Oxidoreductase</keyword>
<feature type="transmembrane region" description="Helical" evidence="13">
    <location>
        <begin position="138"/>
        <end position="155"/>
    </location>
</feature>
<organism evidence="15 16">
    <name type="scientific">Aquamicrobium soli</name>
    <dbReference type="NCBI Taxonomy" id="1811518"/>
    <lineage>
        <taxon>Bacteria</taxon>
        <taxon>Pseudomonadati</taxon>
        <taxon>Pseudomonadota</taxon>
        <taxon>Alphaproteobacteria</taxon>
        <taxon>Hyphomicrobiales</taxon>
        <taxon>Phyllobacteriaceae</taxon>
        <taxon>Aquamicrobium</taxon>
    </lineage>
</organism>
<dbReference type="InterPro" id="IPR013130">
    <property type="entry name" value="Fe3_Rdtase_TM_dom"/>
</dbReference>
<dbReference type="InterPro" id="IPR017927">
    <property type="entry name" value="FAD-bd_FR_type"/>
</dbReference>
<keyword evidence="5" id="KW-0001">2Fe-2S</keyword>
<evidence type="ECO:0000256" key="11">
    <source>
        <dbReference type="ARBA" id="ARBA00023014"/>
    </source>
</evidence>
<feature type="transmembrane region" description="Helical" evidence="13">
    <location>
        <begin position="201"/>
        <end position="223"/>
    </location>
</feature>
<evidence type="ECO:0000313" key="16">
    <source>
        <dbReference type="Proteomes" id="UP001595583"/>
    </source>
</evidence>
<dbReference type="Pfam" id="PF00175">
    <property type="entry name" value="NAD_binding_1"/>
    <property type="match status" value="1"/>
</dbReference>
<comment type="subcellular location">
    <subcellularLocation>
        <location evidence="2">Membrane</location>
        <topology evidence="2">Multi-pass membrane protein</topology>
    </subcellularLocation>
</comment>
<feature type="transmembrane region" description="Helical" evidence="13">
    <location>
        <begin position="176"/>
        <end position="195"/>
    </location>
</feature>
<dbReference type="InterPro" id="IPR013112">
    <property type="entry name" value="FAD-bd_8"/>
</dbReference>
<gene>
    <name evidence="15" type="ORF">ACFOHJ_05410</name>
</gene>
<keyword evidence="3" id="KW-0285">Flavoprotein</keyword>
<comment type="caution">
    <text evidence="15">The sequence shown here is derived from an EMBL/GenBank/DDBJ whole genome shotgun (WGS) entry which is preliminary data.</text>
</comment>
<evidence type="ECO:0000256" key="1">
    <source>
        <dbReference type="ARBA" id="ARBA00001974"/>
    </source>
</evidence>
<evidence type="ECO:0000256" key="12">
    <source>
        <dbReference type="ARBA" id="ARBA00023136"/>
    </source>
</evidence>
<comment type="cofactor">
    <cofactor evidence="1">
        <name>FAD</name>
        <dbReference type="ChEBI" id="CHEBI:57692"/>
    </cofactor>
</comment>
<dbReference type="EMBL" id="JBHRTK010000006">
    <property type="protein sequence ID" value="MFC3205641.1"/>
    <property type="molecule type" value="Genomic_DNA"/>
</dbReference>
<keyword evidence="16" id="KW-1185">Reference proteome</keyword>
<dbReference type="Proteomes" id="UP001595583">
    <property type="component" value="Unassembled WGS sequence"/>
</dbReference>
<dbReference type="InterPro" id="IPR001433">
    <property type="entry name" value="OxRdtase_FAD/NAD-bd"/>
</dbReference>
<evidence type="ECO:0000256" key="8">
    <source>
        <dbReference type="ARBA" id="ARBA00022989"/>
    </source>
</evidence>
<evidence type="ECO:0000313" key="15">
    <source>
        <dbReference type="EMBL" id="MFC3205641.1"/>
    </source>
</evidence>
<evidence type="ECO:0000256" key="13">
    <source>
        <dbReference type="SAM" id="Phobius"/>
    </source>
</evidence>
<dbReference type="Pfam" id="PF08022">
    <property type="entry name" value="FAD_binding_8"/>
    <property type="match status" value="1"/>
</dbReference>
<feature type="transmembrane region" description="Helical" evidence="13">
    <location>
        <begin position="21"/>
        <end position="54"/>
    </location>
</feature>
<evidence type="ECO:0000256" key="2">
    <source>
        <dbReference type="ARBA" id="ARBA00004141"/>
    </source>
</evidence>
<reference evidence="16" key="1">
    <citation type="journal article" date="2019" name="Int. J. Syst. Evol. Microbiol.">
        <title>The Global Catalogue of Microorganisms (GCM) 10K type strain sequencing project: providing services to taxonomists for standard genome sequencing and annotation.</title>
        <authorList>
            <consortium name="The Broad Institute Genomics Platform"/>
            <consortium name="The Broad Institute Genome Sequencing Center for Infectious Disease"/>
            <person name="Wu L."/>
            <person name="Ma J."/>
        </authorList>
    </citation>
    <scope>NUCLEOTIDE SEQUENCE [LARGE SCALE GENOMIC DNA]</scope>
    <source>
        <strain evidence="16">KCTC 52165</strain>
    </source>
</reference>
<keyword evidence="4 13" id="KW-0812">Transmembrane</keyword>
<evidence type="ECO:0000259" key="14">
    <source>
        <dbReference type="PROSITE" id="PS51384"/>
    </source>
</evidence>
<evidence type="ECO:0000256" key="5">
    <source>
        <dbReference type="ARBA" id="ARBA00022714"/>
    </source>
</evidence>
<evidence type="ECO:0000256" key="10">
    <source>
        <dbReference type="ARBA" id="ARBA00023004"/>
    </source>
</evidence>
<proteinExistence type="predicted"/>
<dbReference type="CDD" id="cd06198">
    <property type="entry name" value="FNR_like_3"/>
    <property type="match status" value="1"/>
</dbReference>
<accession>A0ABV7KBE6</accession>